<accession>A0A147F010</accession>
<organism evidence="1 2">
    <name type="scientific">Microbacterium testaceum</name>
    <name type="common">Aureobacterium testaceum</name>
    <name type="synonym">Brevibacterium testaceum</name>
    <dbReference type="NCBI Taxonomy" id="2033"/>
    <lineage>
        <taxon>Bacteria</taxon>
        <taxon>Bacillati</taxon>
        <taxon>Actinomycetota</taxon>
        <taxon>Actinomycetes</taxon>
        <taxon>Micrococcales</taxon>
        <taxon>Microbacteriaceae</taxon>
        <taxon>Microbacterium</taxon>
    </lineage>
</organism>
<dbReference type="AlphaFoldDB" id="A0A147F010"/>
<proteinExistence type="predicted"/>
<dbReference type="PATRIC" id="fig|2033.6.peg.1362"/>
<dbReference type="OrthoDB" id="3755108at2"/>
<name>A0A147F010_MICTE</name>
<gene>
    <name evidence="1" type="ORF">NS220_03580</name>
</gene>
<dbReference type="EMBL" id="LDRT01000019">
    <property type="protein sequence ID" value="KTR96034.1"/>
    <property type="molecule type" value="Genomic_DNA"/>
</dbReference>
<dbReference type="RefSeq" id="WP_058622732.1">
    <property type="nucleotide sequence ID" value="NZ_LDRT01000019.1"/>
</dbReference>
<evidence type="ECO:0000313" key="1">
    <source>
        <dbReference type="EMBL" id="KTR96034.1"/>
    </source>
</evidence>
<protein>
    <submittedName>
        <fullName evidence="1">Uncharacterized protein</fullName>
    </submittedName>
</protein>
<dbReference type="Proteomes" id="UP000075025">
    <property type="component" value="Unassembled WGS sequence"/>
</dbReference>
<evidence type="ECO:0000313" key="2">
    <source>
        <dbReference type="Proteomes" id="UP000075025"/>
    </source>
</evidence>
<sequence length="465" mass="52529">MTIATPSRTAHELLDGRTVAEVEHTPAWAQLKNATIALQKLQASDGSIADASAAAPLLDDVIDAIEALSPLFPHDAAYLEASAADFRRWRAEGLGVPDFLDSLVAFQPQEHRVDGIRHLVVFPMYTQNGSRDRHVEAVLVEAIWPEFIARLETEYTNRLFVSLRLIDFTPGYDTNSAVLFPETVAMREIPTFTWGAIFQDREAARYRRVTRAAADITKLELPADAARLLDDQVLAEETFVMWDLIHDRTHMRGDLPFDPFMIKQRMPFFLYSLEELRCDLTAFRECVALQARLSARDDLDAAEQAMLDHAGLVQYAVIFDRIFRFAITGSRVRNYDGLGGQLLFAWLHQRRVLHWTDTSLAFDWDEVPAAVIALADAIDELYWRSIDRPKTAHWLAAYDLVRSVVTPHPASVWARGLPDDVLAGLPKGYTDAVRDDEFPLSMFFEALEKKMRQVIASTEGIRGTD</sequence>
<comment type="caution">
    <text evidence="1">The sequence shown here is derived from an EMBL/GenBank/DDBJ whole genome shotgun (WGS) entry which is preliminary data.</text>
</comment>
<dbReference type="Pfam" id="PF19985">
    <property type="entry name" value="DUF6421"/>
    <property type="match status" value="1"/>
</dbReference>
<dbReference type="InterPro" id="IPR046306">
    <property type="entry name" value="DUF6421"/>
</dbReference>
<reference evidence="1 2" key="1">
    <citation type="journal article" date="2016" name="Front. Microbiol.">
        <title>Genomic Resource of Rice Seed Associated Bacteria.</title>
        <authorList>
            <person name="Midha S."/>
            <person name="Bansal K."/>
            <person name="Sharma S."/>
            <person name="Kumar N."/>
            <person name="Patil P.P."/>
            <person name="Chaudhry V."/>
            <person name="Patil P.B."/>
        </authorList>
    </citation>
    <scope>NUCLEOTIDE SEQUENCE [LARGE SCALE GENOMIC DNA]</scope>
    <source>
        <strain evidence="1 2">NS220</strain>
    </source>
</reference>